<dbReference type="AlphaFoldDB" id="A0A1N6M8F6"/>
<dbReference type="OrthoDB" id="9783876at2"/>
<dbReference type="Gene3D" id="1.10.10.60">
    <property type="entry name" value="Homeodomain-like"/>
    <property type="match status" value="1"/>
</dbReference>
<dbReference type="SUPFAM" id="SSF46689">
    <property type="entry name" value="Homeodomain-like"/>
    <property type="match status" value="1"/>
</dbReference>
<accession>A0A1N6M8F6</accession>
<dbReference type="InterPro" id="IPR020449">
    <property type="entry name" value="Tscrpt_reg_AraC-type_HTH"/>
</dbReference>
<protein>
    <submittedName>
        <fullName evidence="5">HTH-type transcriptional regulator AppY</fullName>
    </submittedName>
</protein>
<name>A0A1N6M8F6_9VIBR</name>
<evidence type="ECO:0000259" key="4">
    <source>
        <dbReference type="PROSITE" id="PS01124"/>
    </source>
</evidence>
<dbReference type="Pfam" id="PF12833">
    <property type="entry name" value="HTH_18"/>
    <property type="match status" value="1"/>
</dbReference>
<dbReference type="SMART" id="SM00342">
    <property type="entry name" value="HTH_ARAC"/>
    <property type="match status" value="1"/>
</dbReference>
<dbReference type="RefSeq" id="WP_074374193.1">
    <property type="nucleotide sequence ID" value="NZ_AP024907.1"/>
</dbReference>
<evidence type="ECO:0000256" key="2">
    <source>
        <dbReference type="ARBA" id="ARBA00023125"/>
    </source>
</evidence>
<keyword evidence="2" id="KW-0238">DNA-binding</keyword>
<dbReference type="InterPro" id="IPR009057">
    <property type="entry name" value="Homeodomain-like_sf"/>
</dbReference>
<evidence type="ECO:0000313" key="5">
    <source>
        <dbReference type="EMBL" id="SIO95709.1"/>
    </source>
</evidence>
<proteinExistence type="predicted"/>
<dbReference type="InterPro" id="IPR018060">
    <property type="entry name" value="HTH_AraC"/>
</dbReference>
<dbReference type="PANTHER" id="PTHR47894:SF4">
    <property type="entry name" value="HTH-TYPE TRANSCRIPTIONAL REGULATOR GADX"/>
    <property type="match status" value="1"/>
</dbReference>
<feature type="domain" description="HTH araC/xylS-type" evidence="4">
    <location>
        <begin position="158"/>
        <end position="255"/>
    </location>
</feature>
<dbReference type="GO" id="GO:0000976">
    <property type="term" value="F:transcription cis-regulatory region binding"/>
    <property type="evidence" value="ECO:0007669"/>
    <property type="project" value="TreeGrafter"/>
</dbReference>
<keyword evidence="3" id="KW-0804">Transcription</keyword>
<dbReference type="GO" id="GO:0005829">
    <property type="term" value="C:cytosol"/>
    <property type="evidence" value="ECO:0007669"/>
    <property type="project" value="TreeGrafter"/>
</dbReference>
<dbReference type="PROSITE" id="PS01124">
    <property type="entry name" value="HTH_ARAC_FAMILY_2"/>
    <property type="match status" value="1"/>
</dbReference>
<evidence type="ECO:0000313" key="6">
    <source>
        <dbReference type="Proteomes" id="UP000184774"/>
    </source>
</evidence>
<dbReference type="PANTHER" id="PTHR47894">
    <property type="entry name" value="HTH-TYPE TRANSCRIPTIONAL REGULATOR GADX"/>
    <property type="match status" value="1"/>
</dbReference>
<sequence length="259" mass="29616">MNHQYKVTLFRAEQPQKLRNVKLHSPSIIQIITGSKRLHWRDSALDVSHSELLLCEASASLSFENLPQGRFLSRMFSFYCLPSDAMIELSKSHAQRNPIPIVASNHALQDTLNALFLFDQHNMSKETQFYWVNGLYQQLAERGALHCLFTSVNTTFSQRLSRYLADAPSEEHSLDAVAQHFAISRSTMIRKLKQEGTQYRQVLVDVRLNHALHLMQDGQNNVAMLAQLCGYQSEGRFSQRFKGKFGLTPSDYIKTVVVQ</sequence>
<evidence type="ECO:0000256" key="1">
    <source>
        <dbReference type="ARBA" id="ARBA00023015"/>
    </source>
</evidence>
<dbReference type="EMBL" id="FSSB01000021">
    <property type="protein sequence ID" value="SIO95709.1"/>
    <property type="molecule type" value="Genomic_DNA"/>
</dbReference>
<keyword evidence="1" id="KW-0805">Transcription regulation</keyword>
<dbReference type="Proteomes" id="UP000184774">
    <property type="component" value="Unassembled WGS sequence"/>
</dbReference>
<dbReference type="GO" id="GO:0003700">
    <property type="term" value="F:DNA-binding transcription factor activity"/>
    <property type="evidence" value="ECO:0007669"/>
    <property type="project" value="InterPro"/>
</dbReference>
<organism evidence="5 6">
    <name type="scientific">Vibrio spartinae</name>
    <dbReference type="NCBI Taxonomy" id="1918945"/>
    <lineage>
        <taxon>Bacteria</taxon>
        <taxon>Pseudomonadati</taxon>
        <taxon>Pseudomonadota</taxon>
        <taxon>Gammaproteobacteria</taxon>
        <taxon>Vibrionales</taxon>
        <taxon>Vibrionaceae</taxon>
        <taxon>Vibrio</taxon>
    </lineage>
</organism>
<dbReference type="PRINTS" id="PR00032">
    <property type="entry name" value="HTHARAC"/>
</dbReference>
<reference evidence="5 6" key="1">
    <citation type="submission" date="2016-12" db="EMBL/GenBank/DDBJ databases">
        <authorList>
            <person name="Song W.-J."/>
            <person name="Kurnit D.M."/>
        </authorList>
    </citation>
    <scope>NUCLEOTIDE SEQUENCE [LARGE SCALE GENOMIC DNA]</scope>
    <source>
        <strain evidence="5 6">CECT 9026</strain>
    </source>
</reference>
<gene>
    <name evidence="5" type="primary">appY_1</name>
    <name evidence="5" type="ORF">VSP9026_03461</name>
</gene>
<evidence type="ECO:0000256" key="3">
    <source>
        <dbReference type="ARBA" id="ARBA00023163"/>
    </source>
</evidence>